<dbReference type="Proteomes" id="UP001050691">
    <property type="component" value="Unassembled WGS sequence"/>
</dbReference>
<gene>
    <name evidence="1" type="ORF">Clacol_000065</name>
</gene>
<dbReference type="EMBL" id="BPWL01000001">
    <property type="protein sequence ID" value="GJJ05878.1"/>
    <property type="molecule type" value="Genomic_DNA"/>
</dbReference>
<dbReference type="Pfam" id="PF20414">
    <property type="entry name" value="DUF6698"/>
    <property type="match status" value="1"/>
</dbReference>
<reference evidence="1" key="1">
    <citation type="submission" date="2021-10" db="EMBL/GenBank/DDBJ databases">
        <title>De novo Genome Assembly of Clathrus columnatus (Basidiomycota, Fungi) Using Illumina and Nanopore Sequence Data.</title>
        <authorList>
            <person name="Ogiso-Tanaka E."/>
            <person name="Itagaki H."/>
            <person name="Hosoya T."/>
            <person name="Hosaka K."/>
        </authorList>
    </citation>
    <scope>NUCLEOTIDE SEQUENCE</scope>
    <source>
        <strain evidence="1">MO-923</strain>
    </source>
</reference>
<keyword evidence="2" id="KW-1185">Reference proteome</keyword>
<evidence type="ECO:0000313" key="1">
    <source>
        <dbReference type="EMBL" id="GJJ05878.1"/>
    </source>
</evidence>
<dbReference type="InterPro" id="IPR046521">
    <property type="entry name" value="DUF6698"/>
</dbReference>
<accession>A0AAV4ZZQ9</accession>
<evidence type="ECO:0000313" key="2">
    <source>
        <dbReference type="Proteomes" id="UP001050691"/>
    </source>
</evidence>
<proteinExistence type="predicted"/>
<comment type="caution">
    <text evidence="1">The sequence shown here is derived from an EMBL/GenBank/DDBJ whole genome shotgun (WGS) entry which is preliminary data.</text>
</comment>
<organism evidence="1 2">
    <name type="scientific">Clathrus columnatus</name>
    <dbReference type="NCBI Taxonomy" id="1419009"/>
    <lineage>
        <taxon>Eukaryota</taxon>
        <taxon>Fungi</taxon>
        <taxon>Dikarya</taxon>
        <taxon>Basidiomycota</taxon>
        <taxon>Agaricomycotina</taxon>
        <taxon>Agaricomycetes</taxon>
        <taxon>Phallomycetidae</taxon>
        <taxon>Phallales</taxon>
        <taxon>Clathraceae</taxon>
        <taxon>Clathrus</taxon>
    </lineage>
</organism>
<sequence length="206" mass="23158">MDTQIQFELRHIVLRQPQKKSSGTEREPFVSLNRGKVLQSQQPERNISFTVPQFDSTSTAESIAKALANDIKGKTDLLPGFLRSNALVRTFRIIFQGLSSVDCCGPSGRATKKGNVELNNMRKVTAPSIAYIATLVRFALDSASTFASGGHHGTFNYHAFYTSIVTLLRMKEFRDSLLTWWNQRALIPNLFISYPEQVDYNETVHA</sequence>
<protein>
    <submittedName>
        <fullName evidence="1">Uncharacterized protein</fullName>
    </submittedName>
</protein>
<dbReference type="AlphaFoldDB" id="A0AAV4ZZQ9"/>
<name>A0AAV4ZZQ9_9AGAM</name>